<dbReference type="RefSeq" id="WP_348029559.1">
    <property type="nucleotide sequence ID" value="NZ_CP129113.1"/>
</dbReference>
<keyword evidence="4" id="KW-0966">Cell projection</keyword>
<keyword evidence="4" id="KW-0969">Cilium</keyword>
<name>A0ABY9KYL2_9BACI</name>
<feature type="region of interest" description="Disordered" evidence="3">
    <location>
        <begin position="1"/>
        <end position="23"/>
    </location>
</feature>
<gene>
    <name evidence="4" type="primary">flgD</name>
    <name evidence="4" type="ORF">QR721_06050</name>
</gene>
<evidence type="ECO:0000313" key="5">
    <source>
        <dbReference type="Proteomes" id="UP001180087"/>
    </source>
</evidence>
<proteinExistence type="inferred from homology"/>
<dbReference type="Pfam" id="PF03963">
    <property type="entry name" value="FlgD"/>
    <property type="match status" value="1"/>
</dbReference>
<keyword evidence="5" id="KW-1185">Reference proteome</keyword>
<accession>A0ABY9KYL2</accession>
<keyword evidence="4" id="KW-0282">Flagellum</keyword>
<protein>
    <submittedName>
        <fullName evidence="4">Flagellar hook assembly protein FlgD</fullName>
    </submittedName>
</protein>
<sequence length="170" mass="18638">MTTIDPSMYLQSSQANKRSTPGTEMGKDQFLQLLVTQLQNQDPLNPMEDKDFMAQMAQFSSLEQMMNMTKSIDTLVQSQLVSPVIQYSHMIGKYVSYDIKDDKTGAVTESKNGKVVAVSQKDGWAILELDNGEKVYADAITSASDKENAGNSDGEVKGTPPTKGKDEEAT</sequence>
<evidence type="ECO:0000256" key="3">
    <source>
        <dbReference type="SAM" id="MobiDB-lite"/>
    </source>
</evidence>
<reference evidence="4" key="1">
    <citation type="submission" date="2023-06" db="EMBL/GenBank/DDBJ databases">
        <title>A Treasure from Seagulls: Isolation and Description of Aciduricobacillus qingdaonensis gen. nov., sp. nov., a Rare Obligately Uric Acid-utilizing Member in the Family Bacillaceae.</title>
        <authorList>
            <person name="Liu W."/>
            <person name="Wang B."/>
        </authorList>
    </citation>
    <scope>NUCLEOTIDE SEQUENCE</scope>
    <source>
        <strain evidence="4">44XB</strain>
    </source>
</reference>
<feature type="compositionally biased region" description="Polar residues" evidence="3">
    <location>
        <begin position="1"/>
        <end position="22"/>
    </location>
</feature>
<dbReference type="NCBIfam" id="NF007197">
    <property type="entry name" value="PRK09618.1"/>
    <property type="match status" value="1"/>
</dbReference>
<organism evidence="4 5">
    <name type="scientific">Aciduricibacillus chroicocephali</name>
    <dbReference type="NCBI Taxonomy" id="3054939"/>
    <lineage>
        <taxon>Bacteria</taxon>
        <taxon>Bacillati</taxon>
        <taxon>Bacillota</taxon>
        <taxon>Bacilli</taxon>
        <taxon>Bacillales</taxon>
        <taxon>Bacillaceae</taxon>
        <taxon>Aciduricibacillus</taxon>
    </lineage>
</organism>
<feature type="region of interest" description="Disordered" evidence="3">
    <location>
        <begin position="143"/>
        <end position="170"/>
    </location>
</feature>
<evidence type="ECO:0000256" key="2">
    <source>
        <dbReference type="ARBA" id="ARBA00022795"/>
    </source>
</evidence>
<evidence type="ECO:0000313" key="4">
    <source>
        <dbReference type="EMBL" id="WLV25765.1"/>
    </source>
</evidence>
<comment type="similarity">
    <text evidence="1">Belongs to the FlgD family.</text>
</comment>
<dbReference type="EMBL" id="CP129113">
    <property type="protein sequence ID" value="WLV25765.1"/>
    <property type="molecule type" value="Genomic_DNA"/>
</dbReference>
<dbReference type="Proteomes" id="UP001180087">
    <property type="component" value="Chromosome"/>
</dbReference>
<evidence type="ECO:0000256" key="1">
    <source>
        <dbReference type="ARBA" id="ARBA00010577"/>
    </source>
</evidence>
<keyword evidence="2" id="KW-1005">Bacterial flagellum biogenesis</keyword>
<dbReference type="InterPro" id="IPR005648">
    <property type="entry name" value="FlgD"/>
</dbReference>